<dbReference type="AlphaFoldDB" id="A0A0F9W3C8"/>
<dbReference type="SUPFAM" id="SSF52091">
    <property type="entry name" value="SpoIIaa-like"/>
    <property type="match status" value="1"/>
</dbReference>
<evidence type="ECO:0000313" key="1">
    <source>
        <dbReference type="EMBL" id="KKN80186.1"/>
    </source>
</evidence>
<organism evidence="1">
    <name type="scientific">marine sediment metagenome</name>
    <dbReference type="NCBI Taxonomy" id="412755"/>
    <lineage>
        <taxon>unclassified sequences</taxon>
        <taxon>metagenomes</taxon>
        <taxon>ecological metagenomes</taxon>
    </lineage>
</organism>
<dbReference type="Gene3D" id="3.40.50.10600">
    <property type="entry name" value="SpoIIaa-like domains"/>
    <property type="match status" value="1"/>
</dbReference>
<gene>
    <name evidence="1" type="ORF">LCGC14_0332680</name>
</gene>
<reference evidence="1" key="1">
    <citation type="journal article" date="2015" name="Nature">
        <title>Complex archaea that bridge the gap between prokaryotes and eukaryotes.</title>
        <authorList>
            <person name="Spang A."/>
            <person name="Saw J.H."/>
            <person name="Jorgensen S.L."/>
            <person name="Zaremba-Niedzwiedzka K."/>
            <person name="Martijn J."/>
            <person name="Lind A.E."/>
            <person name="van Eijk R."/>
            <person name="Schleper C."/>
            <person name="Guy L."/>
            <person name="Ettema T.J."/>
        </authorList>
    </citation>
    <scope>NUCLEOTIDE SEQUENCE</scope>
</reference>
<proteinExistence type="predicted"/>
<comment type="caution">
    <text evidence="1">The sequence shown here is derived from an EMBL/GenBank/DDBJ whole genome shotgun (WGS) entry which is preliminary data.</text>
</comment>
<dbReference type="Pfam" id="PF11964">
    <property type="entry name" value="SpoIIAA-like"/>
    <property type="match status" value="1"/>
</dbReference>
<sequence>MFKEVPVEGENVIGFECSGTLTKADLEGLHAVLDVKLERMHKPSLVIFMEDFESYEDASAVLADVRIDMKHHDDLARVAVVANKVWLKWGTSLADLFTGADLKSFDPGDRDAALRWARGGS</sequence>
<name>A0A0F9W3C8_9ZZZZ</name>
<dbReference type="InterPro" id="IPR021866">
    <property type="entry name" value="SpoIIAA-like"/>
</dbReference>
<evidence type="ECO:0008006" key="2">
    <source>
        <dbReference type="Google" id="ProtNLM"/>
    </source>
</evidence>
<dbReference type="InterPro" id="IPR038396">
    <property type="entry name" value="SpoIIAA-like_sf"/>
</dbReference>
<dbReference type="EMBL" id="LAZR01000235">
    <property type="protein sequence ID" value="KKN80186.1"/>
    <property type="molecule type" value="Genomic_DNA"/>
</dbReference>
<accession>A0A0F9W3C8</accession>
<dbReference type="InterPro" id="IPR036513">
    <property type="entry name" value="STAS_dom_sf"/>
</dbReference>
<protein>
    <recommendedName>
        <fullName evidence="2">STAS/SEC14 domain-containing protein</fullName>
    </recommendedName>
</protein>